<dbReference type="OrthoDB" id="1055097at2759"/>
<keyword evidence="4" id="KW-1133">Transmembrane helix</keyword>
<evidence type="ECO:0000313" key="9">
    <source>
        <dbReference type="WBParaSite" id="SBAD_0000448501-mRNA-1"/>
    </source>
</evidence>
<dbReference type="InterPro" id="IPR001611">
    <property type="entry name" value="Leu-rich_rpt"/>
</dbReference>
<dbReference type="AlphaFoldDB" id="A0A183IL04"/>
<dbReference type="FunFam" id="3.80.10.10:FF:001360">
    <property type="entry name" value="Uncharacterized protein"/>
    <property type="match status" value="1"/>
</dbReference>
<gene>
    <name evidence="7" type="ORF">SBAD_LOCUS4300</name>
</gene>
<dbReference type="GO" id="GO:0005615">
    <property type="term" value="C:extracellular space"/>
    <property type="evidence" value="ECO:0007669"/>
    <property type="project" value="TreeGrafter"/>
</dbReference>
<keyword evidence="4" id="KW-0472">Membrane</keyword>
<evidence type="ECO:0000256" key="3">
    <source>
        <dbReference type="ARBA" id="ARBA00022737"/>
    </source>
</evidence>
<evidence type="ECO:0000256" key="2">
    <source>
        <dbReference type="ARBA" id="ARBA00022729"/>
    </source>
</evidence>
<feature type="transmembrane region" description="Helical" evidence="4">
    <location>
        <begin position="487"/>
        <end position="513"/>
    </location>
</feature>
<evidence type="ECO:0000256" key="1">
    <source>
        <dbReference type="ARBA" id="ARBA00022614"/>
    </source>
</evidence>
<dbReference type="InterPro" id="IPR003591">
    <property type="entry name" value="Leu-rich_rpt_typical-subtyp"/>
</dbReference>
<proteinExistence type="predicted"/>
<feature type="signal peptide" evidence="5">
    <location>
        <begin position="1"/>
        <end position="20"/>
    </location>
</feature>
<evidence type="ECO:0000256" key="5">
    <source>
        <dbReference type="SAM" id="SignalP"/>
    </source>
</evidence>
<feature type="domain" description="LRRCT" evidence="6">
    <location>
        <begin position="416"/>
        <end position="473"/>
    </location>
</feature>
<dbReference type="PROSITE" id="PS51450">
    <property type="entry name" value="LRR"/>
    <property type="match status" value="1"/>
</dbReference>
<keyword evidence="3" id="KW-0677">Repeat</keyword>
<evidence type="ECO:0000313" key="7">
    <source>
        <dbReference type="EMBL" id="VDP03940.1"/>
    </source>
</evidence>
<name>A0A183IL04_9BILA</name>
<dbReference type="Proteomes" id="UP000270296">
    <property type="component" value="Unassembled WGS sequence"/>
</dbReference>
<keyword evidence="8" id="KW-1185">Reference proteome</keyword>
<keyword evidence="1" id="KW-0433">Leucine-rich repeat</keyword>
<dbReference type="SUPFAM" id="SSF52058">
    <property type="entry name" value="L domain-like"/>
    <property type="match status" value="1"/>
</dbReference>
<accession>A0A183IL04</accession>
<reference evidence="7 8" key="2">
    <citation type="submission" date="2018-11" db="EMBL/GenBank/DDBJ databases">
        <authorList>
            <consortium name="Pathogen Informatics"/>
        </authorList>
    </citation>
    <scope>NUCLEOTIDE SEQUENCE [LARGE SCALE GENOMIC DNA]</scope>
</reference>
<reference evidence="9" key="1">
    <citation type="submission" date="2016-06" db="UniProtKB">
        <authorList>
            <consortium name="WormBaseParasite"/>
        </authorList>
    </citation>
    <scope>IDENTIFICATION</scope>
</reference>
<dbReference type="PANTHER" id="PTHR24373">
    <property type="entry name" value="SLIT RELATED LEUCINE-RICH REPEAT NEURONAL PROTEIN"/>
    <property type="match status" value="1"/>
</dbReference>
<feature type="chain" id="PRO_5043140048" evidence="5">
    <location>
        <begin position="21"/>
        <end position="571"/>
    </location>
</feature>
<evidence type="ECO:0000313" key="8">
    <source>
        <dbReference type="Proteomes" id="UP000270296"/>
    </source>
</evidence>
<evidence type="ECO:0000256" key="4">
    <source>
        <dbReference type="SAM" id="Phobius"/>
    </source>
</evidence>
<dbReference type="PANTHER" id="PTHR24373:SF275">
    <property type="entry name" value="TIR DOMAIN-CONTAINING PROTEIN"/>
    <property type="match status" value="1"/>
</dbReference>
<dbReference type="SMART" id="SM00082">
    <property type="entry name" value="LRRCT"/>
    <property type="match status" value="1"/>
</dbReference>
<dbReference type="EMBL" id="UZAM01008238">
    <property type="protein sequence ID" value="VDP03940.1"/>
    <property type="molecule type" value="Genomic_DNA"/>
</dbReference>
<evidence type="ECO:0000259" key="6">
    <source>
        <dbReference type="SMART" id="SM00082"/>
    </source>
</evidence>
<keyword evidence="4" id="KW-0812">Transmembrane</keyword>
<keyword evidence="2 5" id="KW-0732">Signal</keyword>
<organism evidence="9">
    <name type="scientific">Soboliphyme baturini</name>
    <dbReference type="NCBI Taxonomy" id="241478"/>
    <lineage>
        <taxon>Eukaryota</taxon>
        <taxon>Metazoa</taxon>
        <taxon>Ecdysozoa</taxon>
        <taxon>Nematoda</taxon>
        <taxon>Enoplea</taxon>
        <taxon>Dorylaimia</taxon>
        <taxon>Dioctophymatida</taxon>
        <taxon>Dioctophymatoidea</taxon>
        <taxon>Soboliphymatidae</taxon>
        <taxon>Soboliphyme</taxon>
    </lineage>
</organism>
<protein>
    <submittedName>
        <fullName evidence="9">LRRCT domain-containing protein</fullName>
    </submittedName>
</protein>
<dbReference type="InterPro" id="IPR050328">
    <property type="entry name" value="Dev_Immune_Receptor"/>
</dbReference>
<dbReference type="GO" id="GO:0031012">
    <property type="term" value="C:extracellular matrix"/>
    <property type="evidence" value="ECO:0007669"/>
    <property type="project" value="TreeGrafter"/>
</dbReference>
<dbReference type="SMART" id="SM00369">
    <property type="entry name" value="LRR_TYP"/>
    <property type="match status" value="11"/>
</dbReference>
<sequence length="571" mass="63158">MLAIVYSILVLLAVATLCAGQCPAVNAPCYCVPSVYEPVSIVCDNAPSLTAVISAINSARSVQIDVLVITNTQIPVLPPNAFLGFTITRLVLNQNQMGDISPGAFEGSIKESLLELDLRQNLLGRVPQNGVSQLTRLNKLALARNRIRQLLPQSFANYASKTYLRKIDLSANQLSTVEPTLFYGLSNLEEVSLQGNSLTYIPTVAFRDQRTILKNLNLGSNQINSVPIDSLNFPALESLSLEFNLLSNIAPEAFRGIPSLLSLYLTGNRFNQWYPDMFRYVGSLRNLGMGEMPITRIQSNAFQYIPSLVKLEMSEAAVNTIDVGAFQKTPHIQAVILDKNRLSRIRGDMFRGLAKLNTLNLAGNKLNDVDDGAFASLPGLRNLDISNNNLKVIYPDTFSGTFLPTPEARVLYLCENPWACNQSLAWFRQWLRDNPSIIIDKQNCLAVCRSPEYLLELPLRSEDYLPTSSHSPTVSPEPYSPLGMPTLGWIILAVILAILLTSIFLLAIVRYFVSRKHKEQKDLIDEQRILSSAASGYNPGSMVGTANPGSAVDLDLPPATTLEERRTYWDY</sequence>
<dbReference type="Pfam" id="PF13855">
    <property type="entry name" value="LRR_8"/>
    <property type="match status" value="3"/>
</dbReference>
<dbReference type="Gene3D" id="3.80.10.10">
    <property type="entry name" value="Ribonuclease Inhibitor"/>
    <property type="match status" value="3"/>
</dbReference>
<dbReference type="InterPro" id="IPR032675">
    <property type="entry name" value="LRR_dom_sf"/>
</dbReference>
<dbReference type="WBParaSite" id="SBAD_0000448501-mRNA-1">
    <property type="protein sequence ID" value="SBAD_0000448501-mRNA-1"/>
    <property type="gene ID" value="SBAD_0000448501"/>
</dbReference>
<dbReference type="InterPro" id="IPR000483">
    <property type="entry name" value="Cys-rich_flank_reg_C"/>
</dbReference>